<feature type="domain" description="Major facilitator superfamily (MFS) profile" evidence="10">
    <location>
        <begin position="10"/>
        <end position="491"/>
    </location>
</feature>
<feature type="transmembrane region" description="Helical" evidence="9">
    <location>
        <begin position="104"/>
        <end position="129"/>
    </location>
</feature>
<evidence type="ECO:0000256" key="1">
    <source>
        <dbReference type="ARBA" id="ARBA00004651"/>
    </source>
</evidence>
<dbReference type="CDD" id="cd17503">
    <property type="entry name" value="MFS_LmrB_MDR_like"/>
    <property type="match status" value="1"/>
</dbReference>
<dbReference type="AlphaFoldDB" id="A0A9W6H7R7"/>
<evidence type="ECO:0000256" key="9">
    <source>
        <dbReference type="SAM" id="Phobius"/>
    </source>
</evidence>
<feature type="transmembrane region" description="Helical" evidence="9">
    <location>
        <begin position="141"/>
        <end position="159"/>
    </location>
</feature>
<dbReference type="NCBIfam" id="TIGR00711">
    <property type="entry name" value="efflux_EmrB"/>
    <property type="match status" value="1"/>
</dbReference>
<feature type="transmembrane region" description="Helical" evidence="9">
    <location>
        <begin position="311"/>
        <end position="328"/>
    </location>
</feature>
<dbReference type="GO" id="GO:0005886">
    <property type="term" value="C:plasma membrane"/>
    <property type="evidence" value="ECO:0007669"/>
    <property type="project" value="UniProtKB-SubCell"/>
</dbReference>
<dbReference type="EMBL" id="BSEN01000002">
    <property type="protein sequence ID" value="GLJ75116.1"/>
    <property type="molecule type" value="Genomic_DNA"/>
</dbReference>
<dbReference type="Pfam" id="PF07690">
    <property type="entry name" value="MFS_1"/>
    <property type="match status" value="1"/>
</dbReference>
<keyword evidence="3" id="KW-0813">Transport</keyword>
<name>A0A9W6H7R7_9MICO</name>
<comment type="caution">
    <text evidence="11">The sequence shown here is derived from an EMBL/GenBank/DDBJ whole genome shotgun (WGS) entry which is preliminary data.</text>
</comment>
<dbReference type="InterPro" id="IPR036259">
    <property type="entry name" value="MFS_trans_sf"/>
</dbReference>
<comment type="subcellular location">
    <subcellularLocation>
        <location evidence="1">Cell membrane</location>
        <topology evidence="1">Multi-pass membrane protein</topology>
    </subcellularLocation>
</comment>
<feature type="transmembrane region" description="Helical" evidence="9">
    <location>
        <begin position="365"/>
        <end position="386"/>
    </location>
</feature>
<dbReference type="Gene3D" id="1.20.1720.10">
    <property type="entry name" value="Multidrug resistance protein D"/>
    <property type="match status" value="1"/>
</dbReference>
<feature type="transmembrane region" description="Helical" evidence="9">
    <location>
        <begin position="469"/>
        <end position="486"/>
    </location>
</feature>
<evidence type="ECO:0000313" key="11">
    <source>
        <dbReference type="EMBL" id="GLJ75116.1"/>
    </source>
</evidence>
<evidence type="ECO:0000256" key="6">
    <source>
        <dbReference type="ARBA" id="ARBA00022989"/>
    </source>
</evidence>
<evidence type="ECO:0000256" key="7">
    <source>
        <dbReference type="ARBA" id="ARBA00023136"/>
    </source>
</evidence>
<dbReference type="PANTHER" id="PTHR42718:SF42">
    <property type="entry name" value="EXPORT PROTEIN"/>
    <property type="match status" value="1"/>
</dbReference>
<evidence type="ECO:0000259" key="10">
    <source>
        <dbReference type="PROSITE" id="PS50850"/>
    </source>
</evidence>
<feature type="transmembrane region" description="Helical" evidence="9">
    <location>
        <begin position="47"/>
        <end position="66"/>
    </location>
</feature>
<dbReference type="InterPro" id="IPR020846">
    <property type="entry name" value="MFS_dom"/>
</dbReference>
<keyword evidence="7 9" id="KW-0472">Membrane</keyword>
<proteinExistence type="inferred from homology"/>
<feature type="region of interest" description="Disordered" evidence="8">
    <location>
        <begin position="493"/>
        <end position="588"/>
    </location>
</feature>
<evidence type="ECO:0000256" key="5">
    <source>
        <dbReference type="ARBA" id="ARBA00022692"/>
    </source>
</evidence>
<dbReference type="SUPFAM" id="SSF103473">
    <property type="entry name" value="MFS general substrate transporter"/>
    <property type="match status" value="1"/>
</dbReference>
<comment type="similarity">
    <text evidence="2">Belongs to the major facilitator superfamily. EmrB family.</text>
</comment>
<feature type="transmembrane region" description="Helical" evidence="9">
    <location>
        <begin position="203"/>
        <end position="220"/>
    </location>
</feature>
<evidence type="ECO:0000256" key="8">
    <source>
        <dbReference type="SAM" id="MobiDB-lite"/>
    </source>
</evidence>
<dbReference type="PRINTS" id="PR01036">
    <property type="entry name" value="TCRTETB"/>
</dbReference>
<reference evidence="11" key="1">
    <citation type="journal article" date="2014" name="Int. J. Syst. Evol. Microbiol.">
        <title>Complete genome sequence of Corynebacterium casei LMG S-19264T (=DSM 44701T), isolated from a smear-ripened cheese.</title>
        <authorList>
            <consortium name="US DOE Joint Genome Institute (JGI-PGF)"/>
            <person name="Walter F."/>
            <person name="Albersmeier A."/>
            <person name="Kalinowski J."/>
            <person name="Ruckert C."/>
        </authorList>
    </citation>
    <scope>NUCLEOTIDE SEQUENCE</scope>
    <source>
        <strain evidence="11">VKM Ac-1401</strain>
    </source>
</reference>
<keyword evidence="6 9" id="KW-1133">Transmembrane helix</keyword>
<dbReference type="RefSeq" id="WP_271175806.1">
    <property type="nucleotide sequence ID" value="NZ_BAAAJO010000001.1"/>
</dbReference>
<dbReference type="Proteomes" id="UP001142372">
    <property type="component" value="Unassembled WGS sequence"/>
</dbReference>
<organism evidence="11 12">
    <name type="scientific">Leifsonia poae</name>
    <dbReference type="NCBI Taxonomy" id="110933"/>
    <lineage>
        <taxon>Bacteria</taxon>
        <taxon>Bacillati</taxon>
        <taxon>Actinomycetota</taxon>
        <taxon>Actinomycetes</taxon>
        <taxon>Micrococcales</taxon>
        <taxon>Microbacteriaceae</taxon>
        <taxon>Leifsonia</taxon>
    </lineage>
</organism>
<dbReference type="InterPro" id="IPR004638">
    <property type="entry name" value="EmrB-like"/>
</dbReference>
<feature type="transmembrane region" description="Helical" evidence="9">
    <location>
        <begin position="340"/>
        <end position="359"/>
    </location>
</feature>
<feature type="transmembrane region" description="Helical" evidence="9">
    <location>
        <begin position="278"/>
        <end position="299"/>
    </location>
</feature>
<feature type="transmembrane region" description="Helical" evidence="9">
    <location>
        <begin position="78"/>
        <end position="98"/>
    </location>
</feature>
<dbReference type="FunFam" id="1.20.1720.10:FF:000021">
    <property type="entry name" value="Drug resistance transporter, EmrB/QacA subfamily"/>
    <property type="match status" value="1"/>
</dbReference>
<dbReference type="InterPro" id="IPR011701">
    <property type="entry name" value="MFS"/>
</dbReference>
<keyword evidence="4" id="KW-1003">Cell membrane</keyword>
<evidence type="ECO:0000256" key="3">
    <source>
        <dbReference type="ARBA" id="ARBA00022448"/>
    </source>
</evidence>
<accession>A0A9W6H7R7</accession>
<feature type="compositionally biased region" description="Low complexity" evidence="8">
    <location>
        <begin position="504"/>
        <end position="545"/>
    </location>
</feature>
<dbReference type="PANTHER" id="PTHR42718">
    <property type="entry name" value="MAJOR FACILITATOR SUPERFAMILY MULTIDRUG TRANSPORTER MFSC"/>
    <property type="match status" value="1"/>
</dbReference>
<protein>
    <submittedName>
        <fullName evidence="11">MFS transporter</fullName>
    </submittedName>
</protein>
<evidence type="ECO:0000313" key="12">
    <source>
        <dbReference type="Proteomes" id="UP001142372"/>
    </source>
</evidence>
<gene>
    <name evidence="11" type="ORF">GCM10017584_06890</name>
</gene>
<keyword evidence="5 9" id="KW-0812">Transmembrane</keyword>
<feature type="transmembrane region" description="Helical" evidence="9">
    <location>
        <begin position="171"/>
        <end position="191"/>
    </location>
</feature>
<evidence type="ECO:0000256" key="4">
    <source>
        <dbReference type="ARBA" id="ARBA00022475"/>
    </source>
</evidence>
<dbReference type="Gene3D" id="1.20.1250.20">
    <property type="entry name" value="MFS general substrate transporter like domains"/>
    <property type="match status" value="1"/>
</dbReference>
<evidence type="ECO:0000256" key="2">
    <source>
        <dbReference type="ARBA" id="ARBA00008537"/>
    </source>
</evidence>
<reference evidence="11" key="2">
    <citation type="submission" date="2023-01" db="EMBL/GenBank/DDBJ databases">
        <authorList>
            <person name="Sun Q."/>
            <person name="Evtushenko L."/>
        </authorList>
    </citation>
    <scope>NUCLEOTIDE SEQUENCE</scope>
    <source>
        <strain evidence="11">VKM Ac-1401</strain>
    </source>
</reference>
<dbReference type="PROSITE" id="PS50850">
    <property type="entry name" value="MFS"/>
    <property type="match status" value="1"/>
</dbReference>
<sequence length="588" mass="60800">MQKELKPWPALWALVIGFFMILIDTTIVSVANPAIMKGLDLGTDYNAVIWVTSAYLLAYAVPLLITGRLGDRFGPKNLYLIGLVIFTIASAWCGFSGVLPGGGIGMLIAARVVQGLGAALMTPQTMAVITRIFPPDRRGAAMGLWGAVAGVATLVGPLLGGVLVDALGWEWIFFINVPVGIVAFVLAMRLVPKLPTHSHSFDILGVVLSAVGMFLLVFGIQEGSTYDWGVIAGPITVWGLIISGIVVLIGFVVWQAYNKKEPLLPLKLFRDRNFSLSNGAITTVGFAVTCMSLPLVFYFQTVRGLTPTESALMLAPTAVFSGVLAPFVGKMIDRVNPRYFATTGLVLFAVALFWFSRLLTPDVSIWWLLAPSALLGIAMSGVWGPISTTATRNLPINQAGAGSGVFNTTRQVGAVLGSASIAALISGRLAVDLPKAPGGASGSAGSVVGGTELPEFLHAGFTQAMSESLLLPAAVAFLGAIIVAFWQKPKPPAWGPNAAKAQDAPAGAGAPVAGSEPVPVGAGAPVESVATEAGTAAATHGSHAAPVPVDAVPHGSHAADVPPVTDLAPDQEPPHGLHAAPAPTTATD</sequence>
<feature type="transmembrane region" description="Helical" evidence="9">
    <location>
        <begin position="12"/>
        <end position="35"/>
    </location>
</feature>
<keyword evidence="12" id="KW-1185">Reference proteome</keyword>
<dbReference type="GO" id="GO:0022857">
    <property type="term" value="F:transmembrane transporter activity"/>
    <property type="evidence" value="ECO:0007669"/>
    <property type="project" value="InterPro"/>
</dbReference>
<feature type="transmembrane region" description="Helical" evidence="9">
    <location>
        <begin position="235"/>
        <end position="257"/>
    </location>
</feature>